<feature type="transmembrane region" description="Helical" evidence="7">
    <location>
        <begin position="401"/>
        <end position="421"/>
    </location>
</feature>
<organism evidence="9 10">
    <name type="scientific">Couchioplanes caeruleus</name>
    <dbReference type="NCBI Taxonomy" id="56438"/>
    <lineage>
        <taxon>Bacteria</taxon>
        <taxon>Bacillati</taxon>
        <taxon>Actinomycetota</taxon>
        <taxon>Actinomycetes</taxon>
        <taxon>Micromonosporales</taxon>
        <taxon>Micromonosporaceae</taxon>
        <taxon>Couchioplanes</taxon>
    </lineage>
</organism>
<dbReference type="EMBL" id="RJKL01000001">
    <property type="protein sequence ID" value="ROP30159.1"/>
    <property type="molecule type" value="Genomic_DNA"/>
</dbReference>
<keyword evidence="3 7" id="KW-0812">Transmembrane</keyword>
<sequence length="566" mass="56938">MTDEAAQSREAAGSSQDAPAPSAVPPSPSGTFTTPEDGQADSSGYESAAASEPPPAETPPAAGPPPPPPPPPGGNAPPWFSAPDGPSFSREKLVRPARGRYIAGVCAAIARATNTDPVLWRVLLAVLGFFGGVGVLVYLIGWLLIAAEGDTASPVESLLGRGRSAMAPLSVVLLGATTMLTFAFIVRDGFRATLLAAAVLLCGALVLKKSSRSTGSGTVPGAAAGDPWAAAATFPTAPTAAPTPAPTPDDDPTTAFAPAGGPAPAPAPAGEPVTAPLPAMPPFTPAAGATSAGTTAAGTTSATAAAPHQAPAPPKFGPPSGGFRPPFAPHGPWAQGSGQPPHGPWTQPGQPPYAPPQPTRPPKPPKPPRERSKLGRITFSSVVVVMGVLTVFDLAGAAVPVSGYFAGALATIALGLIVGAWFGRARGLIFLAILATLGLSISSGAETFGGQFANNSYRPQSLAAVADRYDFSVGTATLDLRALDFTGHDQAVTVTMRLGHVKVLLPDKVDASTSISMDDGRAVVYGRETTGKLDMQGATDLGPDGKGGGNLQLTIQMDAGNVEVTR</sequence>
<evidence type="ECO:0000256" key="6">
    <source>
        <dbReference type="SAM" id="MobiDB-lite"/>
    </source>
</evidence>
<feature type="compositionally biased region" description="Low complexity" evidence="6">
    <location>
        <begin position="42"/>
        <end position="51"/>
    </location>
</feature>
<comment type="caution">
    <text evidence="9">The sequence shown here is derived from an EMBL/GenBank/DDBJ whole genome shotgun (WGS) entry which is preliminary data.</text>
</comment>
<feature type="compositionally biased region" description="Pro residues" evidence="6">
    <location>
        <begin position="349"/>
        <end position="365"/>
    </location>
</feature>
<protein>
    <submittedName>
        <fullName evidence="9">Phage shock protein C (PspC) family protein</fullName>
    </submittedName>
</protein>
<feature type="transmembrane region" description="Helical" evidence="7">
    <location>
        <begin position="428"/>
        <end position="445"/>
    </location>
</feature>
<feature type="compositionally biased region" description="Low complexity" evidence="6">
    <location>
        <begin position="285"/>
        <end position="309"/>
    </location>
</feature>
<dbReference type="Pfam" id="PF04024">
    <property type="entry name" value="PspC"/>
    <property type="match status" value="1"/>
</dbReference>
<evidence type="ECO:0000256" key="2">
    <source>
        <dbReference type="ARBA" id="ARBA00022475"/>
    </source>
</evidence>
<evidence type="ECO:0000313" key="10">
    <source>
        <dbReference type="Proteomes" id="UP000271683"/>
    </source>
</evidence>
<feature type="transmembrane region" description="Helical" evidence="7">
    <location>
        <begin position="374"/>
        <end position="395"/>
    </location>
</feature>
<keyword evidence="5 7" id="KW-0472">Membrane</keyword>
<accession>A0A3N1GIX7</accession>
<proteinExistence type="predicted"/>
<reference evidence="9 10" key="1">
    <citation type="submission" date="2018-11" db="EMBL/GenBank/DDBJ databases">
        <title>Sequencing the genomes of 1000 actinobacteria strains.</title>
        <authorList>
            <person name="Klenk H.-P."/>
        </authorList>
    </citation>
    <scope>NUCLEOTIDE SEQUENCE [LARGE SCALE GENOMIC DNA]</scope>
    <source>
        <strain evidence="9 10">DSM 43634</strain>
    </source>
</reference>
<dbReference type="InterPro" id="IPR007168">
    <property type="entry name" value="Phageshock_PspC_N"/>
</dbReference>
<feature type="transmembrane region" description="Helical" evidence="7">
    <location>
        <begin position="118"/>
        <end position="145"/>
    </location>
</feature>
<dbReference type="PANTHER" id="PTHR33885:SF3">
    <property type="entry name" value="PHAGE SHOCK PROTEIN C"/>
    <property type="match status" value="1"/>
</dbReference>
<dbReference type="GO" id="GO:0005886">
    <property type="term" value="C:plasma membrane"/>
    <property type="evidence" value="ECO:0007669"/>
    <property type="project" value="UniProtKB-SubCell"/>
</dbReference>
<evidence type="ECO:0000256" key="7">
    <source>
        <dbReference type="SAM" id="Phobius"/>
    </source>
</evidence>
<evidence type="ECO:0000256" key="3">
    <source>
        <dbReference type="ARBA" id="ARBA00022692"/>
    </source>
</evidence>
<dbReference type="OrthoDB" id="3208990at2"/>
<feature type="compositionally biased region" description="Pro residues" evidence="6">
    <location>
        <begin position="52"/>
        <end position="75"/>
    </location>
</feature>
<feature type="region of interest" description="Disordered" evidence="6">
    <location>
        <begin position="234"/>
        <end position="373"/>
    </location>
</feature>
<keyword evidence="2" id="KW-1003">Cell membrane</keyword>
<keyword evidence="4 7" id="KW-1133">Transmembrane helix</keyword>
<evidence type="ECO:0000256" key="5">
    <source>
        <dbReference type="ARBA" id="ARBA00023136"/>
    </source>
</evidence>
<dbReference type="RefSeq" id="WP_123678290.1">
    <property type="nucleotide sequence ID" value="NZ_RJKL01000001.1"/>
</dbReference>
<feature type="domain" description="Phage shock protein PspC N-terminal" evidence="8">
    <location>
        <begin position="92"/>
        <end position="146"/>
    </location>
</feature>
<feature type="region of interest" description="Disordered" evidence="6">
    <location>
        <begin position="1"/>
        <end position="88"/>
    </location>
</feature>
<evidence type="ECO:0000313" key="9">
    <source>
        <dbReference type="EMBL" id="ROP30159.1"/>
    </source>
</evidence>
<dbReference type="InterPro" id="IPR052027">
    <property type="entry name" value="PspC"/>
</dbReference>
<feature type="transmembrane region" description="Helical" evidence="7">
    <location>
        <begin position="165"/>
        <end position="184"/>
    </location>
</feature>
<evidence type="ECO:0000256" key="4">
    <source>
        <dbReference type="ARBA" id="ARBA00022989"/>
    </source>
</evidence>
<comment type="subcellular location">
    <subcellularLocation>
        <location evidence="1">Cell membrane</location>
        <topology evidence="1">Single-pass membrane protein</topology>
    </subcellularLocation>
</comment>
<dbReference type="AlphaFoldDB" id="A0A3N1GIX7"/>
<evidence type="ECO:0000256" key="1">
    <source>
        <dbReference type="ARBA" id="ARBA00004162"/>
    </source>
</evidence>
<name>A0A3N1GIX7_9ACTN</name>
<dbReference type="PANTHER" id="PTHR33885">
    <property type="entry name" value="PHAGE SHOCK PROTEIN C"/>
    <property type="match status" value="1"/>
</dbReference>
<gene>
    <name evidence="9" type="ORF">EDD30_2993</name>
</gene>
<evidence type="ECO:0000259" key="8">
    <source>
        <dbReference type="Pfam" id="PF04024"/>
    </source>
</evidence>
<dbReference type="Proteomes" id="UP000271683">
    <property type="component" value="Unassembled WGS sequence"/>
</dbReference>